<proteinExistence type="inferred from homology"/>
<keyword evidence="5" id="KW-0804">Transcription</keyword>
<feature type="domain" description="RNA polymerase sigma-70 region 2" evidence="6">
    <location>
        <begin position="61"/>
        <end position="125"/>
    </location>
</feature>
<dbReference type="Pfam" id="PF04542">
    <property type="entry name" value="Sigma70_r2"/>
    <property type="match status" value="1"/>
</dbReference>
<dbReference type="InterPro" id="IPR013325">
    <property type="entry name" value="RNA_pol_sigma_r2"/>
</dbReference>
<dbReference type="SUPFAM" id="SSF88946">
    <property type="entry name" value="Sigma2 domain of RNA polymerase sigma factors"/>
    <property type="match status" value="1"/>
</dbReference>
<dbReference type="SUPFAM" id="SSF88659">
    <property type="entry name" value="Sigma3 and sigma4 domains of RNA polymerase sigma factors"/>
    <property type="match status" value="1"/>
</dbReference>
<evidence type="ECO:0000256" key="4">
    <source>
        <dbReference type="ARBA" id="ARBA00023125"/>
    </source>
</evidence>
<dbReference type="RefSeq" id="WP_012384430.1">
    <property type="nucleotide sequence ID" value="NC_010581.1"/>
</dbReference>
<dbReference type="HOGENOM" id="CLU_047691_10_2_5"/>
<keyword evidence="9" id="KW-1185">Reference proteome</keyword>
<keyword evidence="4" id="KW-0238">DNA-binding</keyword>
<dbReference type="InterPro" id="IPR014284">
    <property type="entry name" value="RNA_pol_sigma-70_dom"/>
</dbReference>
<reference evidence="8 9" key="2">
    <citation type="journal article" date="2010" name="J. Bacteriol.">
        <title>Complete genome sequence of Beijerinckia indica subsp. indica.</title>
        <authorList>
            <person name="Tamas I."/>
            <person name="Dedysh S.N."/>
            <person name="Liesack W."/>
            <person name="Stott M.B."/>
            <person name="Alam M."/>
            <person name="Murrell J.C."/>
            <person name="Dunfield P.F."/>
        </authorList>
    </citation>
    <scope>NUCLEOTIDE SEQUENCE [LARGE SCALE GENOMIC DNA]</scope>
    <source>
        <strain evidence="9">ATCC 9039 / DSM 1715 / NCIMB 8712</strain>
    </source>
</reference>
<dbReference type="InterPro" id="IPR013249">
    <property type="entry name" value="RNA_pol_sigma70_r4_t2"/>
</dbReference>
<evidence type="ECO:0000259" key="6">
    <source>
        <dbReference type="Pfam" id="PF04542"/>
    </source>
</evidence>
<evidence type="ECO:0000256" key="5">
    <source>
        <dbReference type="ARBA" id="ARBA00023163"/>
    </source>
</evidence>
<dbReference type="GO" id="GO:0006352">
    <property type="term" value="P:DNA-templated transcription initiation"/>
    <property type="evidence" value="ECO:0007669"/>
    <property type="project" value="InterPro"/>
</dbReference>
<dbReference type="PANTHER" id="PTHR43133:SF58">
    <property type="entry name" value="ECF RNA POLYMERASE SIGMA FACTOR SIGD"/>
    <property type="match status" value="1"/>
</dbReference>
<keyword evidence="3" id="KW-0731">Sigma factor</keyword>
<evidence type="ECO:0000313" key="9">
    <source>
        <dbReference type="Proteomes" id="UP000001695"/>
    </source>
</evidence>
<dbReference type="eggNOG" id="COG1595">
    <property type="taxonomic scope" value="Bacteria"/>
</dbReference>
<dbReference type="Pfam" id="PF08281">
    <property type="entry name" value="Sigma70_r4_2"/>
    <property type="match status" value="1"/>
</dbReference>
<dbReference type="AlphaFoldDB" id="B2IKN4"/>
<dbReference type="KEGG" id="bid:Bind_1433"/>
<dbReference type="GO" id="GO:0016987">
    <property type="term" value="F:sigma factor activity"/>
    <property type="evidence" value="ECO:0007669"/>
    <property type="project" value="UniProtKB-KW"/>
</dbReference>
<evidence type="ECO:0000256" key="2">
    <source>
        <dbReference type="ARBA" id="ARBA00023015"/>
    </source>
</evidence>
<dbReference type="PANTHER" id="PTHR43133">
    <property type="entry name" value="RNA POLYMERASE ECF-TYPE SIGMA FACTO"/>
    <property type="match status" value="1"/>
</dbReference>
<reference evidence="9" key="1">
    <citation type="submission" date="2008-03" db="EMBL/GenBank/DDBJ databases">
        <title>Complete sequence of chromosome of Beijerinckia indica subsp. indica ATCC 9039.</title>
        <authorList>
            <consortium name="US DOE Joint Genome Institute"/>
            <person name="Copeland A."/>
            <person name="Lucas S."/>
            <person name="Lapidus A."/>
            <person name="Glavina del Rio T."/>
            <person name="Dalin E."/>
            <person name="Tice H."/>
            <person name="Bruce D."/>
            <person name="Goodwin L."/>
            <person name="Pitluck S."/>
            <person name="LaButti K."/>
            <person name="Schmutz J."/>
            <person name="Larimer F."/>
            <person name="Land M."/>
            <person name="Hauser L."/>
            <person name="Kyrpides N."/>
            <person name="Mikhailova N."/>
            <person name="Dunfield P.F."/>
            <person name="Dedysh S.N."/>
            <person name="Liesack W."/>
            <person name="Saw J.H."/>
            <person name="Alam M."/>
            <person name="Chen Y."/>
            <person name="Murrell J.C."/>
            <person name="Richardson P."/>
        </authorList>
    </citation>
    <scope>NUCLEOTIDE SEQUENCE [LARGE SCALE GENOMIC DNA]</scope>
    <source>
        <strain evidence="9">ATCC 9039 / DSM 1715 / NCIMB 8712</strain>
    </source>
</reference>
<dbReference type="NCBIfam" id="TIGR02937">
    <property type="entry name" value="sigma70-ECF"/>
    <property type="match status" value="1"/>
</dbReference>
<dbReference type="EMBL" id="CP001016">
    <property type="protein sequence ID" value="ACB95073.1"/>
    <property type="molecule type" value="Genomic_DNA"/>
</dbReference>
<protein>
    <submittedName>
        <fullName evidence="8">RNA polymerase, sigma-24 subunit, ECF subfamily</fullName>
    </submittedName>
</protein>
<evidence type="ECO:0000256" key="1">
    <source>
        <dbReference type="ARBA" id="ARBA00010641"/>
    </source>
</evidence>
<dbReference type="InterPro" id="IPR036388">
    <property type="entry name" value="WH-like_DNA-bd_sf"/>
</dbReference>
<evidence type="ECO:0000313" key="8">
    <source>
        <dbReference type="EMBL" id="ACB95073.1"/>
    </source>
</evidence>
<dbReference type="InterPro" id="IPR007627">
    <property type="entry name" value="RNA_pol_sigma70_r2"/>
</dbReference>
<dbReference type="Gene3D" id="1.10.1740.10">
    <property type="match status" value="1"/>
</dbReference>
<dbReference type="GO" id="GO:0003677">
    <property type="term" value="F:DNA binding"/>
    <property type="evidence" value="ECO:0007669"/>
    <property type="project" value="UniProtKB-KW"/>
</dbReference>
<comment type="similarity">
    <text evidence="1">Belongs to the sigma-70 factor family. ECF subfamily.</text>
</comment>
<feature type="domain" description="RNA polymerase sigma factor 70 region 4 type 2" evidence="7">
    <location>
        <begin position="155"/>
        <end position="206"/>
    </location>
</feature>
<dbReference type="Proteomes" id="UP000001695">
    <property type="component" value="Chromosome"/>
</dbReference>
<evidence type="ECO:0000259" key="7">
    <source>
        <dbReference type="Pfam" id="PF08281"/>
    </source>
</evidence>
<dbReference type="Gene3D" id="1.10.10.10">
    <property type="entry name" value="Winged helix-like DNA-binding domain superfamily/Winged helix DNA-binding domain"/>
    <property type="match status" value="1"/>
</dbReference>
<keyword evidence="2" id="KW-0805">Transcription regulation</keyword>
<gene>
    <name evidence="8" type="ordered locus">Bind_1433</name>
</gene>
<name>B2IKN4_BEII9</name>
<organism evidence="8 9">
    <name type="scientific">Beijerinckia indica subsp. indica (strain ATCC 9039 / DSM 1715 / NCIMB 8712)</name>
    <dbReference type="NCBI Taxonomy" id="395963"/>
    <lineage>
        <taxon>Bacteria</taxon>
        <taxon>Pseudomonadati</taxon>
        <taxon>Pseudomonadota</taxon>
        <taxon>Alphaproteobacteria</taxon>
        <taxon>Hyphomicrobiales</taxon>
        <taxon>Beijerinckiaceae</taxon>
        <taxon>Beijerinckia</taxon>
    </lineage>
</organism>
<dbReference type="InterPro" id="IPR013324">
    <property type="entry name" value="RNA_pol_sigma_r3/r4-like"/>
</dbReference>
<evidence type="ECO:0000256" key="3">
    <source>
        <dbReference type="ARBA" id="ARBA00023082"/>
    </source>
</evidence>
<accession>B2IKN4</accession>
<dbReference type="STRING" id="395963.Bind_1433"/>
<dbReference type="InterPro" id="IPR039425">
    <property type="entry name" value="RNA_pol_sigma-70-like"/>
</dbReference>
<sequence>MQDDGCRRLTLVASDGETTRDGTKAMPGDLEAAPSRDLDWTILMARAQDGDTVAYLRLLQEITPYLRSLVRRWHKDHWDVEDTVQDILLTLHSIRHTYDPLRPFGPWLVGIASRRAIDRLRRRGRQALREAPLTAEHEATVTAADNNDDVLDKHRLTEAVGSLPLIQRTAVDLLKLKEMSLKEASDATGLSIASLKMATQRALRTLRTLLSDRGDL</sequence>